<evidence type="ECO:0008006" key="3">
    <source>
        <dbReference type="Google" id="ProtNLM"/>
    </source>
</evidence>
<evidence type="ECO:0000313" key="1">
    <source>
        <dbReference type="EMBL" id="MDR7329858.1"/>
    </source>
</evidence>
<proteinExistence type="predicted"/>
<protein>
    <recommendedName>
        <fullName evidence="3">Adhesin domain-containing protein</fullName>
    </recommendedName>
</protein>
<dbReference type="RefSeq" id="WP_290195016.1">
    <property type="nucleotide sequence ID" value="NZ_CP047654.1"/>
</dbReference>
<comment type="caution">
    <text evidence="1">The sequence shown here is derived from an EMBL/GenBank/DDBJ whole genome shotgun (WGS) entry which is preliminary data.</text>
</comment>
<accession>A0ABU1ZY47</accession>
<gene>
    <name evidence="1" type="ORF">J2S39_001534</name>
</gene>
<name>A0ABU1ZY47_9CORY</name>
<keyword evidence="2" id="KW-1185">Reference proteome</keyword>
<reference evidence="1" key="1">
    <citation type="submission" date="2023-07" db="EMBL/GenBank/DDBJ databases">
        <title>Sequencing the genomes of 1000 actinobacteria strains.</title>
        <authorList>
            <person name="Klenk H.-P."/>
        </authorList>
    </citation>
    <scope>NUCLEOTIDE SEQUENCE</scope>
    <source>
        <strain evidence="1">DSM 107476</strain>
    </source>
</reference>
<dbReference type="EMBL" id="JAVDXZ010000001">
    <property type="protein sequence ID" value="MDR7329858.1"/>
    <property type="molecule type" value="Genomic_DNA"/>
</dbReference>
<organism evidence="1 2">
    <name type="scientific">Corynebacterium guangdongense</name>
    <dbReference type="NCBI Taxonomy" id="1783348"/>
    <lineage>
        <taxon>Bacteria</taxon>
        <taxon>Bacillati</taxon>
        <taxon>Actinomycetota</taxon>
        <taxon>Actinomycetes</taxon>
        <taxon>Mycobacteriales</taxon>
        <taxon>Corynebacteriaceae</taxon>
        <taxon>Corynebacterium</taxon>
    </lineage>
</organism>
<evidence type="ECO:0000313" key="2">
    <source>
        <dbReference type="Proteomes" id="UP001180840"/>
    </source>
</evidence>
<sequence>MQPGALESALVTTPGAVTLRLGEGVVDLAAGNVKIQATDASRELSAGPSSKRFT</sequence>
<dbReference type="Proteomes" id="UP001180840">
    <property type="component" value="Unassembled WGS sequence"/>
</dbReference>